<feature type="region of interest" description="Disordered" evidence="5">
    <location>
        <begin position="290"/>
        <end position="397"/>
    </location>
</feature>
<feature type="compositionally biased region" description="Basic and acidic residues" evidence="5">
    <location>
        <begin position="1597"/>
        <end position="1616"/>
    </location>
</feature>
<feature type="compositionally biased region" description="Pro residues" evidence="5">
    <location>
        <begin position="1075"/>
        <end position="1084"/>
    </location>
</feature>
<gene>
    <name evidence="7" type="ORF">BESB_028250</name>
</gene>
<feature type="region of interest" description="Disordered" evidence="5">
    <location>
        <begin position="1403"/>
        <end position="1481"/>
    </location>
</feature>
<feature type="compositionally biased region" description="Basic and acidic residues" evidence="5">
    <location>
        <begin position="1450"/>
        <end position="1466"/>
    </location>
</feature>
<dbReference type="SMART" id="SM00184">
    <property type="entry name" value="RING"/>
    <property type="match status" value="1"/>
</dbReference>
<reference evidence="7 8" key="1">
    <citation type="submission" date="2017-09" db="EMBL/GenBank/DDBJ databases">
        <title>Genome sequencing of Besnoitia besnoiti strain Bb-Ger1.</title>
        <authorList>
            <person name="Schares G."/>
            <person name="Venepally P."/>
            <person name="Lorenzi H.A."/>
        </authorList>
    </citation>
    <scope>NUCLEOTIDE SEQUENCE [LARGE SCALE GENOMIC DNA]</scope>
    <source>
        <strain evidence="7 8">Bb-Ger1</strain>
    </source>
</reference>
<protein>
    <submittedName>
        <fullName evidence="7">Zinc finger, C3HC4 type (RING finger) domain-containing protein</fullName>
    </submittedName>
</protein>
<feature type="compositionally biased region" description="Low complexity" evidence="5">
    <location>
        <begin position="1036"/>
        <end position="1053"/>
    </location>
</feature>
<feature type="compositionally biased region" description="Polar residues" evidence="5">
    <location>
        <begin position="1407"/>
        <end position="1428"/>
    </location>
</feature>
<feature type="compositionally biased region" description="Low complexity" evidence="5">
    <location>
        <begin position="1617"/>
        <end position="1630"/>
    </location>
</feature>
<evidence type="ECO:0000256" key="2">
    <source>
        <dbReference type="ARBA" id="ARBA00022771"/>
    </source>
</evidence>
<proteinExistence type="predicted"/>
<dbReference type="STRING" id="94643.A0A2A9M7L9"/>
<feature type="compositionally biased region" description="Basic and acidic residues" evidence="5">
    <location>
        <begin position="509"/>
        <end position="539"/>
    </location>
</feature>
<feature type="domain" description="RING-type" evidence="6">
    <location>
        <begin position="936"/>
        <end position="977"/>
    </location>
</feature>
<feature type="compositionally biased region" description="Basic and acidic residues" evidence="5">
    <location>
        <begin position="1723"/>
        <end position="1747"/>
    </location>
</feature>
<evidence type="ECO:0000259" key="6">
    <source>
        <dbReference type="PROSITE" id="PS50089"/>
    </source>
</evidence>
<dbReference type="InterPro" id="IPR011016">
    <property type="entry name" value="Znf_RING-CH"/>
</dbReference>
<feature type="region of interest" description="Disordered" evidence="5">
    <location>
        <begin position="1036"/>
        <end position="1088"/>
    </location>
</feature>
<dbReference type="InterPro" id="IPR013083">
    <property type="entry name" value="Znf_RING/FYVE/PHD"/>
</dbReference>
<feature type="region of interest" description="Disordered" evidence="5">
    <location>
        <begin position="133"/>
        <end position="206"/>
    </location>
</feature>
<dbReference type="VEuPathDB" id="ToxoDB:BESB_028250"/>
<feature type="compositionally biased region" description="Basic and acidic residues" evidence="5">
    <location>
        <begin position="592"/>
        <end position="601"/>
    </location>
</feature>
<feature type="region of interest" description="Disordered" evidence="5">
    <location>
        <begin position="1109"/>
        <end position="1169"/>
    </location>
</feature>
<comment type="caution">
    <text evidence="7">The sequence shown here is derived from an EMBL/GenBank/DDBJ whole genome shotgun (WGS) entry which is preliminary data.</text>
</comment>
<dbReference type="OrthoDB" id="1302410at2759"/>
<feature type="compositionally biased region" description="Low complexity" evidence="5">
    <location>
        <begin position="153"/>
        <end position="188"/>
    </location>
</feature>
<dbReference type="GO" id="GO:0005634">
    <property type="term" value="C:nucleus"/>
    <property type="evidence" value="ECO:0007669"/>
    <property type="project" value="TreeGrafter"/>
</dbReference>
<feature type="compositionally biased region" description="Pro residues" evidence="5">
    <location>
        <begin position="1155"/>
        <end position="1164"/>
    </location>
</feature>
<dbReference type="CDD" id="cd16467">
    <property type="entry name" value="RING-H2_RNF6-like"/>
    <property type="match status" value="1"/>
</dbReference>
<evidence type="ECO:0000256" key="5">
    <source>
        <dbReference type="SAM" id="MobiDB-lite"/>
    </source>
</evidence>
<dbReference type="SUPFAM" id="SSF57850">
    <property type="entry name" value="RING/U-box"/>
    <property type="match status" value="1"/>
</dbReference>
<feature type="compositionally biased region" description="Low complexity" evidence="5">
    <location>
        <begin position="1135"/>
        <end position="1154"/>
    </location>
</feature>
<dbReference type="Pfam" id="PF13639">
    <property type="entry name" value="zf-RING_2"/>
    <property type="match status" value="1"/>
</dbReference>
<name>A0A2A9M7L9_BESBE</name>
<feature type="region of interest" description="Disordered" evidence="5">
    <location>
        <begin position="781"/>
        <end position="862"/>
    </location>
</feature>
<dbReference type="GO" id="GO:0061630">
    <property type="term" value="F:ubiquitin protein ligase activity"/>
    <property type="evidence" value="ECO:0007669"/>
    <property type="project" value="TreeGrafter"/>
</dbReference>
<dbReference type="RefSeq" id="XP_029215399.1">
    <property type="nucleotide sequence ID" value="XM_029361499.1"/>
</dbReference>
<dbReference type="GO" id="GO:0006511">
    <property type="term" value="P:ubiquitin-dependent protein catabolic process"/>
    <property type="evidence" value="ECO:0007669"/>
    <property type="project" value="TreeGrafter"/>
</dbReference>
<sequence>MLPVAYVPPLAPAGVAHAVRSSDAMTAAASLYPASPFLSSVRVVSSASAAGGHLSSGSVVSYSPSFGAAPAFQSAGFCGRSSRAAEPALESAPRVVTVSAANGLVGTSAYAGFPVYSQEGSFLSSHHRPRRASMGFTFTPAGGALQGPMPTQSGSRSSSTSRRRAASSSSSSSSFVRSPRGAARAARGPAERRHSSRHISSLPGATEHSAAASWTYAHPPLEFVPDSRGTRRGSASQCASSGDSIFSRTRHEVALQAVLSSSGSHRSSSRGCPVVAIEESQPLRPAVRRLSVSLEENARDRRGSSSTGARAREGSAQLGSMDRRLRTVSPAPDHVCVPSRGVSVDSPHTGARGQHPSSSRAGGAAHDHAPFSSCLPPLPPASGGVGGGSLEASPRSSLPPRTAICVFGRNSLPPCQSGTLSSFFPPLSAEERRRSCAAAAEARAANRVESGVAEAQTERENFSGRPNGHTRLDGEETDGLMRAGTRGAETARARRATRRETPAPAEALGGREESEGSGELGERMRENAAGEERREREEATDGGSVARVLRRRIHLQTPAAAALAAAESGAGGGEARRGSGGEGGRGRSARSVSREGVRCRDQGSPVRDSVRRQSGERAGGPPGIVGGYTPSSVSFSPAQGWETPLHHHNVPHPSVPTRRSMLPLHSHAAFFPGATAVGAGPGAPGGRASRSRDEASPRSRVRRHSAMSSARVAAPSHSGVSSSGRATDASASLVASSSSASLASARGARLDGRQGGGGVIRGIGTLLYPFFGSPDVNWASAGQSQSDVGLSEQSNSTDRERSGSSSSEGEENRQPRERRRQYSRNYFLGDHPGWRQLPPGTTRRRGRGGARTGDSNGDPALVPSVTVAPDGTIVVENFTAEQLDQIRETLEAVSRIRGSDEPNRARGLSPRVLQWLPEETFNSRLAARMSADLRECLICRMEYDDEERLRRLPCLHAFHAECVERWLSDHTSCPLCRFEVMNGLRWDLASPPSGSSRLRTGSTPANLSSFCTVSQTPQLVSPSACSHPSSPSCFSAGSSSSTSANAEGAGSSGRARRAEASSAASEAHAAVPSAPSGPPRPLPSWFPSSAPSAPSSSLLYYMGSPSAQLAPASSPFRDPQAQNEEGEGFFSPFFASPLTQPAPSLSSSSAASSASPPPAVPPSSPVEVASTSAASAASHLLLSSQSAASSATACSSEASPAASAAPPSASRPAAPSGASVSPAAASNVFLRACPSPPLPSAAHAAMRASWVVRDPAFASSSASPASASVCLARQPPSRSEERVARGAAQSSAFSSSSARHSAASLHQARAVREAHPEAGSEETREGAQPANNGAARTEEEPAGSPVQGTSAHSGRASAHSVGSVDASPIAEDAFGRDLALASYAGEVSSCPSVATEHVSLAVAAAENSPSRRPAVSTQRKTSCFQAAQQRVEAASASPSREGNGKASLRGRVESEAEPRGERRRVVEGGSGAQANRSGQEETEIPLSLFAVAAASSSLLASPEGRPSEAEACSLSSRFAGGQLPESGESTPPRGDSRNEELVLQRAPRLRVLPHGLTRSQPFPPAAVLLSPREEAAVESQASQHKREVATAQLRGAAEGEARREGAAETRAQRSTDGDAAPAVDAAASARGAGGRGGELLSHAMEEERRSSSCRLVSRENASVHALLANSLQRDAGASGGGGSEDRPPQGLAASSSLSSIPLLRGVDEATAGFCAEGSGSVSHRPDAAAAERLRAAEKAEARREGERSAPAASWGDGGDAHALVARTECRLETRKVASECDIFLGDSCSKSPQQSGTARLLPSPRRCEDA</sequence>
<dbReference type="KEGG" id="bbes:BESB_028250"/>
<feature type="compositionally biased region" description="Low complexity" evidence="5">
    <location>
        <begin position="1287"/>
        <end position="1308"/>
    </location>
</feature>
<feature type="compositionally biased region" description="Polar residues" evidence="5">
    <location>
        <begin position="781"/>
        <end position="796"/>
    </location>
</feature>
<feature type="region of interest" description="Disordered" evidence="5">
    <location>
        <begin position="564"/>
        <end position="658"/>
    </location>
</feature>
<evidence type="ECO:0000313" key="8">
    <source>
        <dbReference type="Proteomes" id="UP000224006"/>
    </source>
</evidence>
<feature type="region of interest" description="Disordered" evidence="5">
    <location>
        <begin position="1256"/>
        <end position="1367"/>
    </location>
</feature>
<accession>A0A2A9M7L9</accession>
<evidence type="ECO:0000256" key="1">
    <source>
        <dbReference type="ARBA" id="ARBA00022723"/>
    </source>
</evidence>
<feature type="region of interest" description="Disordered" evidence="5">
    <location>
        <begin position="1714"/>
        <end position="1758"/>
    </location>
</feature>
<dbReference type="InterPro" id="IPR001841">
    <property type="entry name" value="Znf_RING"/>
</dbReference>
<organism evidence="7 8">
    <name type="scientific">Besnoitia besnoiti</name>
    <name type="common">Apicomplexan protozoan</name>
    <dbReference type="NCBI Taxonomy" id="94643"/>
    <lineage>
        <taxon>Eukaryota</taxon>
        <taxon>Sar</taxon>
        <taxon>Alveolata</taxon>
        <taxon>Apicomplexa</taxon>
        <taxon>Conoidasida</taxon>
        <taxon>Coccidia</taxon>
        <taxon>Eucoccidiorida</taxon>
        <taxon>Eimeriorina</taxon>
        <taxon>Sarcocystidae</taxon>
        <taxon>Besnoitia</taxon>
    </lineage>
</organism>
<dbReference type="SMART" id="SM00744">
    <property type="entry name" value="RINGv"/>
    <property type="match status" value="1"/>
</dbReference>
<feature type="region of interest" description="Disordered" evidence="5">
    <location>
        <begin position="673"/>
        <end position="725"/>
    </location>
</feature>
<dbReference type="PANTHER" id="PTHR45931">
    <property type="entry name" value="SI:CH211-59O9.10"/>
    <property type="match status" value="1"/>
</dbReference>
<keyword evidence="2 4" id="KW-0863">Zinc-finger</keyword>
<feature type="compositionally biased region" description="Gly residues" evidence="5">
    <location>
        <begin position="617"/>
        <end position="626"/>
    </location>
</feature>
<feature type="compositionally biased region" description="Basic and acidic residues" evidence="5">
    <location>
        <begin position="1310"/>
        <end position="1325"/>
    </location>
</feature>
<evidence type="ECO:0000256" key="4">
    <source>
        <dbReference type="PROSITE-ProRule" id="PRU00175"/>
    </source>
</evidence>
<feature type="region of interest" description="Disordered" evidence="5">
    <location>
        <begin position="1785"/>
        <end position="1810"/>
    </location>
</feature>
<feature type="region of interest" description="Disordered" evidence="5">
    <location>
        <begin position="1497"/>
        <end position="1696"/>
    </location>
</feature>
<dbReference type="InterPro" id="IPR051834">
    <property type="entry name" value="RING_finger_E3_ligase"/>
</dbReference>
<dbReference type="Proteomes" id="UP000224006">
    <property type="component" value="Unassembled WGS sequence"/>
</dbReference>
<keyword evidence="1" id="KW-0479">Metal-binding</keyword>
<evidence type="ECO:0000313" key="7">
    <source>
        <dbReference type="EMBL" id="PFH31390.1"/>
    </source>
</evidence>
<dbReference type="PROSITE" id="PS50089">
    <property type="entry name" value="ZF_RING_2"/>
    <property type="match status" value="1"/>
</dbReference>
<keyword evidence="8" id="KW-1185">Reference proteome</keyword>
<feature type="compositionally biased region" description="Low complexity" evidence="5">
    <location>
        <begin position="1060"/>
        <end position="1074"/>
    </location>
</feature>
<feature type="region of interest" description="Disordered" evidence="5">
    <location>
        <begin position="1192"/>
        <end position="1221"/>
    </location>
</feature>
<feature type="compositionally biased region" description="Polar residues" evidence="5">
    <location>
        <begin position="1788"/>
        <end position="1797"/>
    </location>
</feature>
<evidence type="ECO:0000256" key="3">
    <source>
        <dbReference type="ARBA" id="ARBA00022833"/>
    </source>
</evidence>
<feature type="region of interest" description="Disordered" evidence="5">
    <location>
        <begin position="445"/>
        <end position="547"/>
    </location>
</feature>
<dbReference type="GO" id="GO:0008270">
    <property type="term" value="F:zinc ion binding"/>
    <property type="evidence" value="ECO:0007669"/>
    <property type="project" value="UniProtKB-KW"/>
</dbReference>
<keyword evidence="3" id="KW-0862">Zinc</keyword>
<dbReference type="GeneID" id="40307877"/>
<dbReference type="PANTHER" id="PTHR45931:SF3">
    <property type="entry name" value="RING ZINC FINGER-CONTAINING PROTEIN"/>
    <property type="match status" value="1"/>
</dbReference>
<dbReference type="Gene3D" id="3.30.40.10">
    <property type="entry name" value="Zinc/RING finger domain, C3HC4 (zinc finger)"/>
    <property type="match status" value="1"/>
</dbReference>
<feature type="compositionally biased region" description="Low complexity" evidence="5">
    <location>
        <begin position="1256"/>
        <end position="1268"/>
    </location>
</feature>
<dbReference type="EMBL" id="NWUJ01000015">
    <property type="protein sequence ID" value="PFH31390.1"/>
    <property type="molecule type" value="Genomic_DNA"/>
</dbReference>